<evidence type="ECO:0000313" key="2">
    <source>
        <dbReference type="EMBL" id="RKP14265.1"/>
    </source>
</evidence>
<evidence type="ECO:0000256" key="1">
    <source>
        <dbReference type="SAM" id="MobiDB-lite"/>
    </source>
</evidence>
<name>A0A4P9Y5N2_9FUNG</name>
<protein>
    <submittedName>
        <fullName evidence="2">Uncharacterized protein</fullName>
    </submittedName>
</protein>
<accession>A0A4P9Y5N2</accession>
<keyword evidence="3" id="KW-1185">Reference proteome</keyword>
<evidence type="ECO:0000313" key="3">
    <source>
        <dbReference type="Proteomes" id="UP000267251"/>
    </source>
</evidence>
<feature type="region of interest" description="Disordered" evidence="1">
    <location>
        <begin position="1"/>
        <end position="35"/>
    </location>
</feature>
<dbReference type="AlphaFoldDB" id="A0A4P9Y5N2"/>
<sequence>MTVDRPPFSLTISSFDSPSPSVKPPESSTSLGLPVATPLSPFFLSSSDLKTKYSAPKRQLLSFPTKPPGPANRRPPHFPPNPIPNSIWRLAPGTPPNSSRSRAAPASKKAETPMTKPRSNTQVTNITYISSAKPKVDPYPFPPLTRSPTTPEEVADLRTFIHKLLGKNQPPPSTRHVQLPGEEKGRKSSNTTTQLNFPRKESMGPGVRKGSLAAVPGHQGPPPLAPSSDATSKRPMERQRTVSMSATSKDLKVHANSKSPSPHPRS</sequence>
<feature type="region of interest" description="Disordered" evidence="1">
    <location>
        <begin position="55"/>
        <end position="266"/>
    </location>
</feature>
<feature type="compositionally biased region" description="Low complexity" evidence="1">
    <location>
        <begin position="98"/>
        <end position="107"/>
    </location>
</feature>
<feature type="compositionally biased region" description="Polar residues" evidence="1">
    <location>
        <begin position="117"/>
        <end position="130"/>
    </location>
</feature>
<reference evidence="3" key="1">
    <citation type="journal article" date="2018" name="Nat. Microbiol.">
        <title>Leveraging single-cell genomics to expand the fungal tree of life.</title>
        <authorList>
            <person name="Ahrendt S.R."/>
            <person name="Quandt C.A."/>
            <person name="Ciobanu D."/>
            <person name="Clum A."/>
            <person name="Salamov A."/>
            <person name="Andreopoulos B."/>
            <person name="Cheng J.F."/>
            <person name="Woyke T."/>
            <person name="Pelin A."/>
            <person name="Henrissat B."/>
            <person name="Reynolds N.K."/>
            <person name="Benny G.L."/>
            <person name="Smith M.E."/>
            <person name="James T.Y."/>
            <person name="Grigoriev I.V."/>
        </authorList>
    </citation>
    <scope>NUCLEOTIDE SEQUENCE [LARGE SCALE GENOMIC DNA]</scope>
</reference>
<feature type="compositionally biased region" description="Basic and acidic residues" evidence="1">
    <location>
        <begin position="231"/>
        <end position="240"/>
    </location>
</feature>
<dbReference type="Proteomes" id="UP000267251">
    <property type="component" value="Unassembled WGS sequence"/>
</dbReference>
<organism evidence="2 3">
    <name type="scientific">Piptocephalis cylindrospora</name>
    <dbReference type="NCBI Taxonomy" id="1907219"/>
    <lineage>
        <taxon>Eukaryota</taxon>
        <taxon>Fungi</taxon>
        <taxon>Fungi incertae sedis</taxon>
        <taxon>Zoopagomycota</taxon>
        <taxon>Zoopagomycotina</taxon>
        <taxon>Zoopagomycetes</taxon>
        <taxon>Zoopagales</taxon>
        <taxon>Piptocephalidaceae</taxon>
        <taxon>Piptocephalis</taxon>
    </lineage>
</organism>
<gene>
    <name evidence="2" type="ORF">BJ684DRAFT_19318</name>
</gene>
<proteinExistence type="predicted"/>
<feature type="compositionally biased region" description="Low complexity" evidence="1">
    <location>
        <begin position="17"/>
        <end position="30"/>
    </location>
</feature>
<dbReference type="EMBL" id="KZ987860">
    <property type="protein sequence ID" value="RKP14265.1"/>
    <property type="molecule type" value="Genomic_DNA"/>
</dbReference>